<dbReference type="InterPro" id="IPR038717">
    <property type="entry name" value="Tc1-like_DDE_dom"/>
</dbReference>
<dbReference type="Proteomes" id="UP000007755">
    <property type="component" value="Unassembled WGS sequence"/>
</dbReference>
<sequence length="73" mass="8593">MTADTYIDIFRENLEISLLRIGLENNFMFQQDNNSKHTAKRSQAFMKAKRIKLLDWPPQSPDLNPVENLWSVL</sequence>
<feature type="domain" description="Tc1-like transposase DDE" evidence="1">
    <location>
        <begin position="26"/>
        <end position="73"/>
    </location>
</feature>
<dbReference type="STRING" id="103372.F4X5K9"/>
<name>F4X5K9_ACREC</name>
<dbReference type="AlphaFoldDB" id="F4X5K9"/>
<dbReference type="Gene3D" id="3.30.420.10">
    <property type="entry name" value="Ribonuclease H-like superfamily/Ribonuclease H"/>
    <property type="match status" value="1"/>
</dbReference>
<evidence type="ECO:0000259" key="1">
    <source>
        <dbReference type="Pfam" id="PF13358"/>
    </source>
</evidence>
<accession>F4X5K9</accession>
<evidence type="ECO:0000313" key="2">
    <source>
        <dbReference type="EMBL" id="EGI58260.1"/>
    </source>
</evidence>
<dbReference type="InterPro" id="IPR036397">
    <property type="entry name" value="RNaseH_sf"/>
</dbReference>
<dbReference type="InParanoid" id="F4X5K9"/>
<reference evidence="2" key="1">
    <citation type="submission" date="2011-02" db="EMBL/GenBank/DDBJ databases">
        <title>The genome of the leaf-cutting ant Acromyrmex echinatior suggests key adaptations to social evolution and fungus farming.</title>
        <authorList>
            <person name="Nygaard S."/>
            <person name="Zhang G."/>
        </authorList>
    </citation>
    <scope>NUCLEOTIDE SEQUENCE</scope>
</reference>
<organism evidence="3">
    <name type="scientific">Acromyrmex echinatior</name>
    <name type="common">Panamanian leafcutter ant</name>
    <name type="synonym">Acromyrmex octospinosus echinatior</name>
    <dbReference type="NCBI Taxonomy" id="103372"/>
    <lineage>
        <taxon>Eukaryota</taxon>
        <taxon>Metazoa</taxon>
        <taxon>Ecdysozoa</taxon>
        <taxon>Arthropoda</taxon>
        <taxon>Hexapoda</taxon>
        <taxon>Insecta</taxon>
        <taxon>Pterygota</taxon>
        <taxon>Neoptera</taxon>
        <taxon>Endopterygota</taxon>
        <taxon>Hymenoptera</taxon>
        <taxon>Apocrita</taxon>
        <taxon>Aculeata</taxon>
        <taxon>Formicoidea</taxon>
        <taxon>Formicidae</taxon>
        <taxon>Myrmicinae</taxon>
        <taxon>Acromyrmex</taxon>
    </lineage>
</organism>
<feature type="non-terminal residue" evidence="2">
    <location>
        <position position="73"/>
    </location>
</feature>
<keyword evidence="3" id="KW-1185">Reference proteome</keyword>
<protein>
    <submittedName>
        <fullName evidence="2">Transposable element Tc3 transposase</fullName>
    </submittedName>
</protein>
<gene>
    <name evidence="2" type="ORF">G5I_13643</name>
</gene>
<dbReference type="Pfam" id="PF13358">
    <property type="entry name" value="DDE_3"/>
    <property type="match status" value="1"/>
</dbReference>
<proteinExistence type="predicted"/>
<dbReference type="GO" id="GO:0003676">
    <property type="term" value="F:nucleic acid binding"/>
    <property type="evidence" value="ECO:0007669"/>
    <property type="project" value="InterPro"/>
</dbReference>
<evidence type="ECO:0000313" key="3">
    <source>
        <dbReference type="Proteomes" id="UP000007755"/>
    </source>
</evidence>
<dbReference type="EMBL" id="GL888721">
    <property type="protein sequence ID" value="EGI58260.1"/>
    <property type="molecule type" value="Genomic_DNA"/>
</dbReference>